<dbReference type="Gene3D" id="3.30.390.110">
    <property type="match status" value="1"/>
</dbReference>
<name>A0ABD3M2W6_9STRA</name>
<feature type="domain" description="Ribosomal eL28/Mak16" evidence="4">
    <location>
        <begin position="6"/>
        <end position="126"/>
    </location>
</feature>
<sequence length="396" mass="43479">MQHDEMIWQVINHQFCSYKSTLTKSKGPNRDKRQFCKHPYSTTGVCNRSSCPLANSKYATIREENGRIHLYLKTVERAHSPKNLWEKIYLSRNYAKALQQLDEHLAYFPKAQIHRNKQRLTKIHQYLLRMRKLKLREINGRKANLVRVHRKVEQREERREKKALVAAKIENTIEKELVERLARGTYGDIYNFPEVPYQKALESLIEYEDENEGFMESEGEAAGAAGGGADLAKLKALTSASASASSSSGSIVHSFQEAIAIAKTLDVLGVNSPLRSKLILNGEEDWISFIKNSGAVVVTTTTTTATGASGSGVDGTTCGGGGGVDGAEGEETIAIHLEKFLRHCFDIAYKLPPNISQSTTSTAARAHVRSASSFAALGAFATATGTGTGGENSTQI</sequence>
<dbReference type="Pfam" id="PF04874">
    <property type="entry name" value="Mak16"/>
    <property type="match status" value="1"/>
</dbReference>
<comment type="caution">
    <text evidence="5">The sequence shown here is derived from an EMBL/GenBank/DDBJ whole genome shotgun (WGS) entry which is preliminary data.</text>
</comment>
<dbReference type="FunFam" id="3.30.390.110:FF:000001">
    <property type="entry name" value="Protein MAK16 homolog"/>
    <property type="match status" value="1"/>
</dbReference>
<dbReference type="AlphaFoldDB" id="A0ABD3M2W6"/>
<organism evidence="5 6">
    <name type="scientific">Discostella pseudostelligera</name>
    <dbReference type="NCBI Taxonomy" id="259834"/>
    <lineage>
        <taxon>Eukaryota</taxon>
        <taxon>Sar</taxon>
        <taxon>Stramenopiles</taxon>
        <taxon>Ochrophyta</taxon>
        <taxon>Bacillariophyta</taxon>
        <taxon>Coscinodiscophyceae</taxon>
        <taxon>Thalassiosirophycidae</taxon>
        <taxon>Stephanodiscales</taxon>
        <taxon>Stephanodiscaceae</taxon>
        <taxon>Discostella</taxon>
    </lineage>
</organism>
<dbReference type="Proteomes" id="UP001530293">
    <property type="component" value="Unassembled WGS sequence"/>
</dbReference>
<keyword evidence="6" id="KW-1185">Reference proteome</keyword>
<dbReference type="GO" id="GO:0042273">
    <property type="term" value="P:ribosomal large subunit biogenesis"/>
    <property type="evidence" value="ECO:0007669"/>
    <property type="project" value="UniProtKB-ARBA"/>
</dbReference>
<dbReference type="GO" id="GO:0030684">
    <property type="term" value="C:preribosome"/>
    <property type="evidence" value="ECO:0007669"/>
    <property type="project" value="UniProtKB-ARBA"/>
</dbReference>
<dbReference type="PANTHER" id="PTHR23405:SF4">
    <property type="entry name" value="PROTEIN MAK16 HOMOLOG"/>
    <property type="match status" value="1"/>
</dbReference>
<dbReference type="InterPro" id="IPR029004">
    <property type="entry name" value="Ribosomal_eL28/Mak16"/>
</dbReference>
<evidence type="ECO:0000259" key="4">
    <source>
        <dbReference type="Pfam" id="PF01778"/>
    </source>
</evidence>
<comment type="similarity">
    <text evidence="2">Belongs to the MAK16 family.</text>
</comment>
<accession>A0ABD3M2W6</accession>
<gene>
    <name evidence="5" type="ORF">ACHAWU_005034</name>
</gene>
<proteinExistence type="inferred from homology"/>
<dbReference type="Pfam" id="PF01778">
    <property type="entry name" value="Ribosomal_L28e"/>
    <property type="match status" value="1"/>
</dbReference>
<dbReference type="GO" id="GO:0005634">
    <property type="term" value="C:nucleus"/>
    <property type="evidence" value="ECO:0007669"/>
    <property type="project" value="UniProtKB-SubCell"/>
</dbReference>
<evidence type="ECO:0000256" key="2">
    <source>
        <dbReference type="ARBA" id="ARBA00005514"/>
    </source>
</evidence>
<keyword evidence="3" id="KW-0539">Nucleus</keyword>
<comment type="subcellular location">
    <subcellularLocation>
        <location evidence="1">Nucleus</location>
    </subcellularLocation>
</comment>
<evidence type="ECO:0000256" key="3">
    <source>
        <dbReference type="ARBA" id="ARBA00023242"/>
    </source>
</evidence>
<reference evidence="5 6" key="1">
    <citation type="submission" date="2024-10" db="EMBL/GenBank/DDBJ databases">
        <title>Updated reference genomes for cyclostephanoid diatoms.</title>
        <authorList>
            <person name="Roberts W.R."/>
            <person name="Alverson A.J."/>
        </authorList>
    </citation>
    <scope>NUCLEOTIDE SEQUENCE [LARGE SCALE GENOMIC DNA]</scope>
    <source>
        <strain evidence="5 6">AJA232-27</strain>
    </source>
</reference>
<dbReference type="EMBL" id="JALLBG020000233">
    <property type="protein sequence ID" value="KAL3758364.1"/>
    <property type="molecule type" value="Genomic_DNA"/>
</dbReference>
<protein>
    <recommendedName>
        <fullName evidence="4">Ribosomal eL28/Mak16 domain-containing protein</fullName>
    </recommendedName>
</protein>
<dbReference type="PANTHER" id="PTHR23405">
    <property type="entry name" value="MAINTENANCE OF KILLER 16 MAK16 PROTEIN-RELATED"/>
    <property type="match status" value="1"/>
</dbReference>
<evidence type="ECO:0000313" key="6">
    <source>
        <dbReference type="Proteomes" id="UP001530293"/>
    </source>
</evidence>
<evidence type="ECO:0000313" key="5">
    <source>
        <dbReference type="EMBL" id="KAL3758364.1"/>
    </source>
</evidence>
<evidence type="ECO:0000256" key="1">
    <source>
        <dbReference type="ARBA" id="ARBA00004123"/>
    </source>
</evidence>
<dbReference type="InterPro" id="IPR006958">
    <property type="entry name" value="Mak16"/>
</dbReference>